<dbReference type="Gene3D" id="2.20.70.70">
    <property type="match status" value="1"/>
</dbReference>
<dbReference type="SUPFAM" id="SSF56601">
    <property type="entry name" value="beta-lactamase/transpeptidase-like"/>
    <property type="match status" value="1"/>
</dbReference>
<dbReference type="InterPro" id="IPR012338">
    <property type="entry name" value="Beta-lactam/transpept-like"/>
</dbReference>
<keyword evidence="18" id="KW-1185">Reference proteome</keyword>
<feature type="transmembrane region" description="Helical" evidence="15">
    <location>
        <begin position="21"/>
        <end position="43"/>
    </location>
</feature>
<keyword evidence="8" id="KW-0573">Peptidoglycan synthesis</keyword>
<keyword evidence="11" id="KW-0046">Antibiotic resistance</keyword>
<keyword evidence="3" id="KW-1003">Cell membrane</keyword>
<evidence type="ECO:0000256" key="9">
    <source>
        <dbReference type="ARBA" id="ARBA00022989"/>
    </source>
</evidence>
<feature type="domain" description="PASTA" evidence="16">
    <location>
        <begin position="600"/>
        <end position="660"/>
    </location>
</feature>
<dbReference type="FunFam" id="3.40.710.10:FF:000095">
    <property type="entry name" value="Penicillin-binding protein 2x"/>
    <property type="match status" value="1"/>
</dbReference>
<dbReference type="STRING" id="1423820.FC64_GL001000"/>
<keyword evidence="5 15" id="KW-0812">Transmembrane</keyword>
<dbReference type="Gene3D" id="3.40.710.10">
    <property type="entry name" value="DD-peptidase/beta-lactamase superfamily"/>
    <property type="match status" value="1"/>
</dbReference>
<dbReference type="GO" id="GO:0009252">
    <property type="term" value="P:peptidoglycan biosynthetic process"/>
    <property type="evidence" value="ECO:0007669"/>
    <property type="project" value="UniProtKB-KW"/>
</dbReference>
<dbReference type="InterPro" id="IPR036138">
    <property type="entry name" value="PBP_dimer_sf"/>
</dbReference>
<protein>
    <submittedName>
        <fullName evidence="17">Penicillin binding protein 2B</fullName>
    </submittedName>
</protein>
<evidence type="ECO:0000256" key="1">
    <source>
        <dbReference type="ARBA" id="ARBA00004162"/>
    </source>
</evidence>
<dbReference type="InterPro" id="IPR050515">
    <property type="entry name" value="Beta-lactam/transpept"/>
</dbReference>
<evidence type="ECO:0000256" key="14">
    <source>
        <dbReference type="ARBA" id="ARBA00055980"/>
    </source>
</evidence>
<evidence type="ECO:0000256" key="5">
    <source>
        <dbReference type="ARBA" id="ARBA00022692"/>
    </source>
</evidence>
<dbReference type="Proteomes" id="UP000051291">
    <property type="component" value="Unassembled WGS sequence"/>
</dbReference>
<evidence type="ECO:0000256" key="6">
    <source>
        <dbReference type="ARBA" id="ARBA00022737"/>
    </source>
</evidence>
<dbReference type="CDD" id="cd06576">
    <property type="entry name" value="PASTA_Pbp2x-like_1"/>
    <property type="match status" value="1"/>
</dbReference>
<evidence type="ECO:0000313" key="17">
    <source>
        <dbReference type="EMBL" id="KRM51807.1"/>
    </source>
</evidence>
<name>A0A0R1ZBQ4_9LACO</name>
<dbReference type="GO" id="GO:0008360">
    <property type="term" value="P:regulation of cell shape"/>
    <property type="evidence" value="ECO:0007669"/>
    <property type="project" value="UniProtKB-KW"/>
</dbReference>
<evidence type="ECO:0000256" key="4">
    <source>
        <dbReference type="ARBA" id="ARBA00022618"/>
    </source>
</evidence>
<evidence type="ECO:0000313" key="18">
    <source>
        <dbReference type="Proteomes" id="UP000051291"/>
    </source>
</evidence>
<accession>A0A0R1ZBQ4</accession>
<keyword evidence="7" id="KW-0133">Cell shape</keyword>
<evidence type="ECO:0000259" key="16">
    <source>
        <dbReference type="PROSITE" id="PS51178"/>
    </source>
</evidence>
<dbReference type="CDD" id="cd06575">
    <property type="entry name" value="PASTA_Pbp2x-like_2"/>
    <property type="match status" value="1"/>
</dbReference>
<keyword evidence="12" id="KW-0131">Cell cycle</keyword>
<dbReference type="PANTHER" id="PTHR30627:SF26">
    <property type="entry name" value="PENICILLIN-BINDING PROTEIN 2B"/>
    <property type="match status" value="1"/>
</dbReference>
<dbReference type="Pfam" id="PF03717">
    <property type="entry name" value="PBP_dimer"/>
    <property type="match status" value="1"/>
</dbReference>
<dbReference type="Pfam" id="PF00905">
    <property type="entry name" value="Transpeptidase"/>
    <property type="match status" value="1"/>
</dbReference>
<dbReference type="Gene3D" id="3.30.70.2110">
    <property type="match status" value="1"/>
</dbReference>
<keyword evidence="13" id="KW-0961">Cell wall biogenesis/degradation</keyword>
<evidence type="ECO:0000256" key="8">
    <source>
        <dbReference type="ARBA" id="ARBA00022984"/>
    </source>
</evidence>
<evidence type="ECO:0000256" key="3">
    <source>
        <dbReference type="ARBA" id="ARBA00022475"/>
    </source>
</evidence>
<dbReference type="InterPro" id="IPR005311">
    <property type="entry name" value="PBP_dimer"/>
</dbReference>
<dbReference type="GO" id="GO:0005886">
    <property type="term" value="C:plasma membrane"/>
    <property type="evidence" value="ECO:0007669"/>
    <property type="project" value="UniProtKB-SubCell"/>
</dbReference>
<proteinExistence type="inferred from homology"/>
<dbReference type="RefSeq" id="WP_057906854.1">
    <property type="nucleotide sequence ID" value="NZ_AYYZ01000029.1"/>
</dbReference>
<dbReference type="SUPFAM" id="SSF56519">
    <property type="entry name" value="Penicillin binding protein dimerisation domain"/>
    <property type="match status" value="1"/>
</dbReference>
<feature type="domain" description="PASTA" evidence="16">
    <location>
        <begin position="662"/>
        <end position="716"/>
    </location>
</feature>
<sequence length="716" mass="78354">MNNQNKRKIEENTEDSKQFGKLIFFIVLSVFVLIIFRFFYVGIFHRADGVNLRQKVEQLYAKRTEIKAKRGTIYDANDQVVAEDTTTYSVYVVLSKEARTFDGKPAYLKASEKDKAAKVLSKNLGTSYSKIKKILSPKDPDVYQVELGAAGKNISLETKKRIQAAHITGIDFTPSEARLYPNGTFASHLIGLAENENGKLLGIMGIEKNYNSELAGQNGVKSEQTDIEGTKLPWTKAVARPVKNGDNVYTTLDGHLQNYLETLMTKAEETYHPKNMNAVLMNAKTGEIIAATQRPTFNAQTRVGLNNSWTNTLTESAYEPGSCMKIFSMAAAINSGIYNPNATFMSGKYDIDGAYVYDWDRNGWGPITYRQAFIRSSNVGMAHLEQQMGAKRWLRYLKSFGFLKAVNGPGLGTEASGAIGYKYPIDQANTAYGQSIDVTVMQMMQGFSMLANNGEMVQPRLIKKIVNPNTGKTVYRSKRKVVGHPVTASTVKQVLGMMQDVITDPNGTGQAYKINGYNVGVKTGTAQIANPKGGGYLTGDMNYIFSVAGVAPLNNPKYVLYITMQQPQTFGNEEVATKALATVFNPMMKQALQDDSSSGSNQNNKVPNVKGLSIATAKQELQKTGANVIVCGNGVKINQQSVAAGQTIMKGSKVILVTNGAKTIPDMTGWSRNDVNNLANMLGIKVHFDGTGFVKSQSVSPNTVVTKNQQVNIALQ</sequence>
<dbReference type="AlphaFoldDB" id="A0A0R1ZBQ4"/>
<evidence type="ECO:0000256" key="11">
    <source>
        <dbReference type="ARBA" id="ARBA00023251"/>
    </source>
</evidence>
<comment type="similarity">
    <text evidence="2">Belongs to the transpeptidase family.</text>
</comment>
<evidence type="ECO:0000256" key="10">
    <source>
        <dbReference type="ARBA" id="ARBA00023136"/>
    </source>
</evidence>
<dbReference type="InterPro" id="IPR005543">
    <property type="entry name" value="PASTA_dom"/>
</dbReference>
<keyword evidence="4" id="KW-0132">Cell division</keyword>
<comment type="caution">
    <text evidence="17">The sequence shown here is derived from an EMBL/GenBank/DDBJ whole genome shotgun (WGS) entry which is preliminary data.</text>
</comment>
<dbReference type="EMBL" id="AYYZ01000029">
    <property type="protein sequence ID" value="KRM51807.1"/>
    <property type="molecule type" value="Genomic_DNA"/>
</dbReference>
<evidence type="ECO:0000256" key="12">
    <source>
        <dbReference type="ARBA" id="ARBA00023306"/>
    </source>
</evidence>
<dbReference type="Pfam" id="PF03793">
    <property type="entry name" value="PASTA"/>
    <property type="match status" value="2"/>
</dbReference>
<dbReference type="GO" id="GO:0046677">
    <property type="term" value="P:response to antibiotic"/>
    <property type="evidence" value="ECO:0007669"/>
    <property type="project" value="UniProtKB-KW"/>
</dbReference>
<reference evidence="17 18" key="1">
    <citation type="journal article" date="2015" name="Genome Announc.">
        <title>Expanding the biotechnology potential of lactobacilli through comparative genomics of 213 strains and associated genera.</title>
        <authorList>
            <person name="Sun Z."/>
            <person name="Harris H.M."/>
            <person name="McCann A."/>
            <person name="Guo C."/>
            <person name="Argimon S."/>
            <person name="Zhang W."/>
            <person name="Yang X."/>
            <person name="Jeffery I.B."/>
            <person name="Cooney J.C."/>
            <person name="Kagawa T.F."/>
            <person name="Liu W."/>
            <person name="Song Y."/>
            <person name="Salvetti E."/>
            <person name="Wrobel A."/>
            <person name="Rasinkangas P."/>
            <person name="Parkhill J."/>
            <person name="Rea M.C."/>
            <person name="O'Sullivan O."/>
            <person name="Ritari J."/>
            <person name="Douillard F.P."/>
            <person name="Paul Ross R."/>
            <person name="Yang R."/>
            <person name="Briner A.E."/>
            <person name="Felis G.E."/>
            <person name="de Vos W.M."/>
            <person name="Barrangou R."/>
            <person name="Klaenhammer T.R."/>
            <person name="Caufield P.W."/>
            <person name="Cui Y."/>
            <person name="Zhang H."/>
            <person name="O'Toole P.W."/>
        </authorList>
    </citation>
    <scope>NUCLEOTIDE SEQUENCE [LARGE SCALE GENOMIC DNA]</scope>
    <source>
        <strain evidence="17 18">DSM 20653</strain>
    </source>
</reference>
<dbReference type="InterPro" id="IPR001460">
    <property type="entry name" value="PCN-bd_Tpept"/>
</dbReference>
<dbReference type="SUPFAM" id="SSF54184">
    <property type="entry name" value="Penicillin-binding protein 2x (pbp-2x), c-terminal domain"/>
    <property type="match status" value="2"/>
</dbReference>
<dbReference type="Gene3D" id="3.90.1310.10">
    <property type="entry name" value="Penicillin-binding protein 2a (Domain 2)"/>
    <property type="match status" value="1"/>
</dbReference>
<keyword evidence="6" id="KW-0677">Repeat</keyword>
<evidence type="ECO:0000256" key="13">
    <source>
        <dbReference type="ARBA" id="ARBA00023316"/>
    </source>
</evidence>
<organism evidence="17 18">
    <name type="scientific">Ligilactobacillus araffinosus DSM 20653</name>
    <dbReference type="NCBI Taxonomy" id="1423820"/>
    <lineage>
        <taxon>Bacteria</taxon>
        <taxon>Bacillati</taxon>
        <taxon>Bacillota</taxon>
        <taxon>Bacilli</taxon>
        <taxon>Lactobacillales</taxon>
        <taxon>Lactobacillaceae</taxon>
        <taxon>Ligilactobacillus</taxon>
    </lineage>
</organism>
<evidence type="ECO:0000256" key="7">
    <source>
        <dbReference type="ARBA" id="ARBA00022960"/>
    </source>
</evidence>
<dbReference type="GO" id="GO:0071555">
    <property type="term" value="P:cell wall organization"/>
    <property type="evidence" value="ECO:0007669"/>
    <property type="project" value="UniProtKB-KW"/>
</dbReference>
<dbReference type="GO" id="GO:0051301">
    <property type="term" value="P:cell division"/>
    <property type="evidence" value="ECO:0007669"/>
    <property type="project" value="UniProtKB-KW"/>
</dbReference>
<evidence type="ECO:0000256" key="2">
    <source>
        <dbReference type="ARBA" id="ARBA00007171"/>
    </source>
</evidence>
<dbReference type="PATRIC" id="fig|1423820.4.peg.1024"/>
<keyword evidence="10 15" id="KW-0472">Membrane</keyword>
<dbReference type="GO" id="GO:0008658">
    <property type="term" value="F:penicillin binding"/>
    <property type="evidence" value="ECO:0007669"/>
    <property type="project" value="InterPro"/>
</dbReference>
<gene>
    <name evidence="17" type="ORF">FC64_GL001000</name>
</gene>
<dbReference type="PANTHER" id="PTHR30627">
    <property type="entry name" value="PEPTIDOGLYCAN D,D-TRANSPEPTIDASE"/>
    <property type="match status" value="1"/>
</dbReference>
<keyword evidence="9 15" id="KW-1133">Transmembrane helix</keyword>
<dbReference type="SMART" id="SM00740">
    <property type="entry name" value="PASTA"/>
    <property type="match status" value="2"/>
</dbReference>
<evidence type="ECO:0000256" key="15">
    <source>
        <dbReference type="SAM" id="Phobius"/>
    </source>
</evidence>
<comment type="function">
    <text evidence="14">A transpeptidase that forms peptide cross-links between adjacent glycan strands in cell wall peptidoglycan (PG). Part of the divisome machinery that synthesizes the septal cross wall. Beta-lactams inactivate the PBPs by acylating an essential serine residue in the active site of these proteins.</text>
</comment>
<dbReference type="PROSITE" id="PS51178">
    <property type="entry name" value="PASTA"/>
    <property type="match status" value="2"/>
</dbReference>
<comment type="subcellular location">
    <subcellularLocation>
        <location evidence="1">Cell membrane</location>
        <topology evidence="1">Single-pass membrane protein</topology>
    </subcellularLocation>
</comment>